<feature type="region of interest" description="Disordered" evidence="1">
    <location>
        <begin position="1595"/>
        <end position="1618"/>
    </location>
</feature>
<reference evidence="4" key="1">
    <citation type="submission" date="2019-02" db="EMBL/GenBank/DDBJ databases">
        <title>FDA dAtabase for Regulatory Grade micrObial Sequences (FDA-ARGOS): Supporting development and validation of Infectious Disease Dx tests.</title>
        <authorList>
            <person name="Duncan R."/>
            <person name="Fisher C."/>
            <person name="Tallon L."/>
            <person name="Sadzewicz L."/>
            <person name="Sengamalay N."/>
            <person name="Ott S."/>
            <person name="Godinez A."/>
            <person name="Nagaraj S."/>
            <person name="Vavikolanu K."/>
            <person name="Nadendla S."/>
            <person name="Aluvathingal J."/>
            <person name="Sichtig H."/>
        </authorList>
    </citation>
    <scope>NUCLEOTIDE SEQUENCE [LARGE SCALE GENOMIC DNA]</scope>
    <source>
        <strain evidence="4">FDAARGOS_361</strain>
    </source>
</reference>
<feature type="transmembrane region" description="Helical" evidence="2">
    <location>
        <begin position="1465"/>
        <end position="1485"/>
    </location>
</feature>
<feature type="transmembrane region" description="Helical" evidence="2">
    <location>
        <begin position="142"/>
        <end position="162"/>
    </location>
</feature>
<feature type="transmembrane region" description="Helical" evidence="2">
    <location>
        <begin position="409"/>
        <end position="430"/>
    </location>
</feature>
<evidence type="ECO:0000256" key="1">
    <source>
        <dbReference type="SAM" id="MobiDB-lite"/>
    </source>
</evidence>
<name>A0A504X487_LEIDO</name>
<feature type="region of interest" description="Disordered" evidence="1">
    <location>
        <begin position="1254"/>
        <end position="1277"/>
    </location>
</feature>
<comment type="caution">
    <text evidence="3">The sequence shown here is derived from an EMBL/GenBank/DDBJ whole genome shotgun (WGS) entry which is preliminary data.</text>
</comment>
<dbReference type="VEuPathDB" id="TriTrypDB:LdCL_310009700"/>
<dbReference type="VEuPathDB" id="TriTrypDB:LDHU3_08.0990"/>
<feature type="transmembrane region" description="Helical" evidence="2">
    <location>
        <begin position="1529"/>
        <end position="1556"/>
    </location>
</feature>
<gene>
    <name evidence="3" type="ORF">CGC21_12115</name>
</gene>
<feature type="region of interest" description="Disordered" evidence="1">
    <location>
        <begin position="913"/>
        <end position="936"/>
    </location>
</feature>
<feature type="transmembrane region" description="Helical" evidence="2">
    <location>
        <begin position="506"/>
        <end position="533"/>
    </location>
</feature>
<dbReference type="Pfam" id="PF07344">
    <property type="entry name" value="Amastin"/>
    <property type="match status" value="5"/>
</dbReference>
<feature type="transmembrane region" description="Helical" evidence="2">
    <location>
        <begin position="703"/>
        <end position="725"/>
    </location>
</feature>
<feature type="transmembrane region" description="Helical" evidence="2">
    <location>
        <begin position="206"/>
        <end position="233"/>
    </location>
</feature>
<feature type="transmembrane region" description="Helical" evidence="2">
    <location>
        <begin position="1044"/>
        <end position="1066"/>
    </location>
</feature>
<dbReference type="PANTHER" id="PTHR33297:SF4">
    <property type="entry name" value="AMASTIN"/>
    <property type="match status" value="1"/>
</dbReference>
<proteinExistence type="predicted"/>
<feature type="transmembrane region" description="Helical" evidence="2">
    <location>
        <begin position="468"/>
        <end position="494"/>
    </location>
</feature>
<evidence type="ECO:0000313" key="4">
    <source>
        <dbReference type="Proteomes" id="UP000318447"/>
    </source>
</evidence>
<feature type="transmembrane region" description="Helical" evidence="2">
    <location>
        <begin position="783"/>
        <end position="803"/>
    </location>
</feature>
<dbReference type="InterPro" id="IPR009944">
    <property type="entry name" value="Amastin"/>
</dbReference>
<keyword evidence="2" id="KW-0812">Transmembrane</keyword>
<feature type="transmembrane region" description="Helical" evidence="2">
    <location>
        <begin position="168"/>
        <end position="194"/>
    </location>
</feature>
<organism evidence="3 4">
    <name type="scientific">Leishmania donovani</name>
    <dbReference type="NCBI Taxonomy" id="5661"/>
    <lineage>
        <taxon>Eukaryota</taxon>
        <taxon>Discoba</taxon>
        <taxon>Euglenozoa</taxon>
        <taxon>Kinetoplastea</taxon>
        <taxon>Metakinetoplastina</taxon>
        <taxon>Trypanosomatida</taxon>
        <taxon>Trypanosomatidae</taxon>
        <taxon>Leishmaniinae</taxon>
        <taxon>Leishmania</taxon>
    </lineage>
</organism>
<feature type="transmembrane region" description="Helical" evidence="2">
    <location>
        <begin position="109"/>
        <end position="130"/>
    </location>
</feature>
<feature type="transmembrane region" description="Helical" evidence="2">
    <location>
        <begin position="1491"/>
        <end position="1517"/>
    </location>
</feature>
<dbReference type="Proteomes" id="UP000318447">
    <property type="component" value="Unassembled WGS sequence"/>
</dbReference>
<protein>
    <submittedName>
        <fullName evidence="3">Amastin surface glycofamily protein</fullName>
    </submittedName>
</protein>
<evidence type="ECO:0000313" key="3">
    <source>
        <dbReference type="EMBL" id="TPP42738.1"/>
    </source>
</evidence>
<dbReference type="PANTHER" id="PTHR33297">
    <property type="entry name" value="AMASTIN-LIKE SURFACE PROTEIN-LIKE PROTEIN-RELATED"/>
    <property type="match status" value="1"/>
</dbReference>
<dbReference type="VEuPathDB" id="TriTrypDB:LdBPK_341690.1"/>
<feature type="region of interest" description="Disordered" evidence="1">
    <location>
        <begin position="272"/>
        <end position="295"/>
    </location>
</feature>
<accession>A0A504X487</accession>
<sequence length="1906" mass="203944">MLPHALTCVPSPIARAARALAGAAQIAWCWPRPAPAVGLRHGPPAAAHERAAGDSAEGLLSGVRATCPASVVEDGPVAHERLAAMARETAQRAGTLRCEASKMALNLGVIIYVVLQFIAFLCVLIGTGLCPRIRNNFRVGQAFAVITIFVYGLAFLFGFLLLYCCSGFRWLCLALNIVGAVTACVVWAVMAVTYRIKEPKCEELSIAFVYGTGFGLFVFAWILGILDIIFLMVPLQIGESGEGAEPKEQEKEASEGPDLRLANLLSALAGHAPRPPPVTHPTDVSASALEQDPGRVPPAPWHAVCPDRRLAPPALHLERWRVRRRLRGAGPRPAPAVGLRHGPPAAAHERAAGDSAEGLLSGVRATCPASVVEDGPVAHERLAAMARETAQRAGTLRCEASKMALNLGVIIYVVLQFIAFLCVLIGTGLCPRIRNNFRVGQAFAVITIFVYGLAFLFGFLLLYCCSGFRWLCLALNIVGAVTACVVWAVMAVTYRIKEPKCEELSIAFVYGTGFGLFVFAWILGILDIIFLMVPLQIGESGEGAEPKEQEKEASEGPDLRLANLLSALAGHAPRPPPVTHPTDVSASALEQDPGRVPPAPWHAVCPDRRLAPPALHLERWRVRRRLRGAGPRPAPAVGLRHGPPAAAHERAAGDSAEGLLSGVRATCPASVVEDGPVAHERLAAMARETAQRAGTLRCEASKMALNLGVIIYVVLQFIAFLCVLIGTGVDMFYIKPGAGGGAKICVTLWGAKSDCRGPKVTNPSDKRWELCPRIRNNFRVGQAFAVITIFVYGLAFLFGFLLLYCCSGFRWLCLALNIVGAVTACVVWAVMAVTYRIKEPKCEELSIAFVYGTGFGLFVFAWILGILDIIFLMVPLQIGESGEGAEPKEQEKEASEGPDLRLANLLSALAGHAPRPPPVTHPTDVSASALEQDPGRVPPAPWHAVCPDRRLAPPALHLERWRVRRRLRGAGPRPAPAVGLRHGPPAAAHERAAGDSAEGLLSGVRATCPASVVEDGPVAHERLAAMARETAQRAGTLRCEASKMALNLGVIIYVVLQFIAFLCVLIGTGVDMFYIKPGAGGGAKICVTLWGAKSDCRGPKVTNPSDKRWELCPRIRNNFRVGQAFAVITIFVYGLAFLFGFLLLYCCSGFRWLCLALNIVGAVTACVVWAVMAVTYRIKEPKCEELSIAFVYGTGFGLFVFAWILGILDIIFLMVPLQIGESGEGAEPKEQEKEASEGPDLRLANLLSALAGHAPRPPPVTHPTDVSASALEQDPGRVPPAPWHAVCPDRRLAPPALHLERWRVRRRLRGAGPRPAPAVGLRHGPPAAAHERAAGDSAEGLLSGVRATCPASVVEDGPVAHERLAAMARETAQRAGTLRCEASKMALNLGVIIYVVLQFIAFLCVLIGTGVDMFYIKPGAGGGAKICVTLWGAKSDCRGPKVTNPSDKRWELCPRIRNNFRVGQAFAVITIFVYGLAFLFGFLLLYCCSGFRWLCLALNIVGAVTACVVWAVMAVTYRIKEPKCEELSIAFVYGTGFGLFVFAWILGILDIIFLMVPLQIGESGEGAEPKEQEKEASEGPDLRLANLLSALAGHAPRPPPVTHPTDVSASALEQDPGRVPPAPWHAVCPDRRLAPPALHLERWRVRRRLRGAGPRPAPAVGLRHGPPAAAHERAAGDSAEGLLSGVRATCPASVAEDGPVAHEHLVAISRETAQRAGRVACDADASGVCLGGRAVKVLRAEPTGSLTLDPLRRVLRRLWLRVGPVVIAARGRRRPLCGGALRWLAALSGSAEGEVGKRCRCAAASTRRRSRPPPTTGAVRGLCGDATLCGWGPARVRRATEAVGITGTRWGHGPADGVGAAAHRAVQVAFEALGCVLNLLLTYVRVTLFVSAFLEEYLECGRLCDL</sequence>
<feature type="transmembrane region" description="Helical" evidence="2">
    <location>
        <begin position="442"/>
        <end position="462"/>
    </location>
</feature>
<feature type="transmembrane region" description="Helical" evidence="2">
    <location>
        <begin position="1188"/>
        <end position="1215"/>
    </location>
</feature>
<keyword evidence="2" id="KW-1133">Transmembrane helix</keyword>
<feature type="transmembrane region" description="Helical" evidence="2">
    <location>
        <begin position="1385"/>
        <end position="1407"/>
    </location>
</feature>
<feature type="region of interest" description="Disordered" evidence="1">
    <location>
        <begin position="572"/>
        <end position="595"/>
    </location>
</feature>
<feature type="transmembrane region" description="Helical" evidence="2">
    <location>
        <begin position="1150"/>
        <end position="1176"/>
    </location>
</feature>
<feature type="transmembrane region" description="Helical" evidence="2">
    <location>
        <begin position="1124"/>
        <end position="1144"/>
    </location>
</feature>
<dbReference type="EMBL" id="RHLC01000006">
    <property type="protein sequence ID" value="TPP42738.1"/>
    <property type="molecule type" value="Genomic_DNA"/>
</dbReference>
<feature type="transmembrane region" description="Helical" evidence="2">
    <location>
        <begin position="809"/>
        <end position="835"/>
    </location>
</feature>
<keyword evidence="2" id="KW-0472">Membrane</keyword>
<evidence type="ECO:0000256" key="2">
    <source>
        <dbReference type="SAM" id="Phobius"/>
    </source>
</evidence>
<feature type="transmembrane region" description="Helical" evidence="2">
    <location>
        <begin position="847"/>
        <end position="874"/>
    </location>
</feature>